<feature type="chain" id="PRO_5012031113" description="IgA Peptidase M64" evidence="2">
    <location>
        <begin position="20"/>
        <end position="701"/>
    </location>
</feature>
<keyword evidence="2" id="KW-0732">Signal</keyword>
<reference evidence="3" key="1">
    <citation type="submission" date="2017-02" db="EMBL/GenBank/DDBJ databases">
        <title>Delving into the versatile metabolic prowess of the omnipresent phylum Bacteroidetes.</title>
        <authorList>
            <person name="Nobu M.K."/>
            <person name="Mei R."/>
            <person name="Narihiro T."/>
            <person name="Kuroda K."/>
            <person name="Liu W.-T."/>
        </authorList>
    </citation>
    <scope>NUCLEOTIDE SEQUENCE</scope>
    <source>
        <strain evidence="3">ADurb.Bin417</strain>
    </source>
</reference>
<evidence type="ECO:0000256" key="1">
    <source>
        <dbReference type="SAM" id="MobiDB-lite"/>
    </source>
</evidence>
<feature type="region of interest" description="Disordered" evidence="1">
    <location>
        <begin position="264"/>
        <end position="311"/>
    </location>
</feature>
<sequence>MGKIRMAGAFILAALTVLAGSIESVQCETISTIPLAYIILDASDVEFLNPLLRPTDIVAVRPENLALLDGVTVGRKLLLIGPKHEKTPEVRWQAMKDDEMAALLAQARRHGVTMLGYNLENSFHAEKLVERERQVAGLARAAGLVYVFGPLMGRLMETGGEAVAGGADVVVVQTQALQKSSGFEVQKVLDVVRRLRKANPDVKVHVQIMLRYRQDRENGPLIPVDKVIEHIGLIAGEAEAVWLFSGPQTTSRFREVFSKLRQAAPVVPPPAGERSSPPPAPPKSDPAAAAPATSSGPGTKAGNNVMPPVPRNARFTTGAWVPFARLGGQTAGDTSPHLARILDEAVVNEEQRRAIQAAYQAGANPAAWQAMAAVLTGEQLDRIGRRQPQAAIINHALVFAVEAQTLKRHPDAAERIKSMVERINASFEAGGIRRRFSVAGVRTYDKQEKTGVRQPANSGGLSLPADYETHPHDYILVAMDENAPGANWPCPWCSSVEVHGARGDSGTGKDMFVERSALVLCHELGHMLGLPDFYALGIEAKDNAVNHEPIPSDNYGQVRGTMMDDLGPFHAWDAEIINREIATLPVVNHSWIDYQPRDSVLQVLGKDGAPLRQAEVKVYRSRRTNYYRQALDGTPRHQGKTDDAGKLSLGPNLLGADPFQALCFFLVEIRQGERVDYRWFSFIEVNFSFWRGTPITLQSRL</sequence>
<proteinExistence type="predicted"/>
<dbReference type="SUPFAM" id="SSF55486">
    <property type="entry name" value="Metalloproteases ('zincins'), catalytic domain"/>
    <property type="match status" value="1"/>
</dbReference>
<evidence type="ECO:0000256" key="2">
    <source>
        <dbReference type="SAM" id="SignalP"/>
    </source>
</evidence>
<dbReference type="EMBL" id="MWAK01000022">
    <property type="protein sequence ID" value="OPZ93475.1"/>
    <property type="molecule type" value="Genomic_DNA"/>
</dbReference>
<comment type="caution">
    <text evidence="3">The sequence shown here is derived from an EMBL/GenBank/DDBJ whole genome shotgun (WGS) entry which is preliminary data.</text>
</comment>
<name>A0A1V5MK29_UNCT6</name>
<gene>
    <name evidence="3" type="ORF">BWY73_00297</name>
</gene>
<organism evidence="3">
    <name type="scientific">candidate division TA06 bacterium ADurb.Bin417</name>
    <dbReference type="NCBI Taxonomy" id="1852828"/>
    <lineage>
        <taxon>Bacteria</taxon>
        <taxon>Bacteria division TA06</taxon>
    </lineage>
</organism>
<accession>A0A1V5MK29</accession>
<dbReference type="Proteomes" id="UP000485484">
    <property type="component" value="Unassembled WGS sequence"/>
</dbReference>
<protein>
    <recommendedName>
        <fullName evidence="4">IgA Peptidase M64</fullName>
    </recommendedName>
</protein>
<evidence type="ECO:0000313" key="3">
    <source>
        <dbReference type="EMBL" id="OPZ93475.1"/>
    </source>
</evidence>
<feature type="signal peptide" evidence="2">
    <location>
        <begin position="1"/>
        <end position="19"/>
    </location>
</feature>
<feature type="compositionally biased region" description="Pro residues" evidence="1">
    <location>
        <begin position="266"/>
        <end position="284"/>
    </location>
</feature>
<evidence type="ECO:0008006" key="4">
    <source>
        <dbReference type="Google" id="ProtNLM"/>
    </source>
</evidence>
<feature type="compositionally biased region" description="Low complexity" evidence="1">
    <location>
        <begin position="285"/>
        <end position="298"/>
    </location>
</feature>
<dbReference type="AlphaFoldDB" id="A0A1V5MK29"/>